<dbReference type="EMBL" id="RAHJ01000004">
    <property type="protein sequence ID" value="RJX70862.1"/>
    <property type="molecule type" value="Genomic_DNA"/>
</dbReference>
<evidence type="ECO:0000313" key="1">
    <source>
        <dbReference type="EMBL" id="RJX70862.1"/>
    </source>
</evidence>
<dbReference type="PANTHER" id="PTHR12526">
    <property type="entry name" value="GLYCOSYLTRANSFERASE"/>
    <property type="match status" value="1"/>
</dbReference>
<organism evidence="1 2">
    <name type="scientific">Tsuneonella suprasediminis</name>
    <dbReference type="NCBI Taxonomy" id="2306996"/>
    <lineage>
        <taxon>Bacteria</taxon>
        <taxon>Pseudomonadati</taxon>
        <taxon>Pseudomonadota</taxon>
        <taxon>Alphaproteobacteria</taxon>
        <taxon>Sphingomonadales</taxon>
        <taxon>Erythrobacteraceae</taxon>
        <taxon>Tsuneonella</taxon>
    </lineage>
</organism>
<accession>A0A419R5C9</accession>
<proteinExistence type="predicted"/>
<dbReference type="OrthoDB" id="9790710at2"/>
<sequence length="371" mass="39755">MTAPRPLQRIALIGPVAPLRSGIARHSGALAAELARCSGATVRAWSFSRQYPARLFPGEAQVDPTLPPPAGVSVRQTIDTLNPLTWRHTAREVATFAPDLAIIPAWTFFTAPALGRIARDLRRRGIRVVAMVHNARDHEAAGWKNRLLAWQIAQADRAVAHNAPVAAQVAAIAPAMPVAISPHPLYDDYPTPTGTLPRRAALELLFFGLVRPYKGLDLLTEALAQSGLHDVRLTIAGEFWSGLEETRAQVARLGLSHTVEIIPRYLSDAETAELFARCDALVAPYRAATGSGVLALAQHYQRPVIASDVPGLREAVAHGETGWLFPGGDIAALAALLRDTSTRETAAAMQPALAAQRDALSWAKLAEAVVG</sequence>
<dbReference type="Gene3D" id="3.40.50.2000">
    <property type="entry name" value="Glycogen Phosphorylase B"/>
    <property type="match status" value="2"/>
</dbReference>
<dbReference type="PANTHER" id="PTHR12526:SF638">
    <property type="entry name" value="SPORE COAT PROTEIN SA"/>
    <property type="match status" value="1"/>
</dbReference>
<dbReference type="Pfam" id="PF13692">
    <property type="entry name" value="Glyco_trans_1_4"/>
    <property type="match status" value="1"/>
</dbReference>
<dbReference type="RefSeq" id="WP_120106582.1">
    <property type="nucleotide sequence ID" value="NZ_RAHJ01000004.1"/>
</dbReference>
<dbReference type="Proteomes" id="UP000284322">
    <property type="component" value="Unassembled WGS sequence"/>
</dbReference>
<keyword evidence="2" id="KW-1185">Reference proteome</keyword>
<dbReference type="AlphaFoldDB" id="A0A419R5C9"/>
<dbReference type="GO" id="GO:0016757">
    <property type="term" value="F:glycosyltransferase activity"/>
    <property type="evidence" value="ECO:0007669"/>
    <property type="project" value="TreeGrafter"/>
</dbReference>
<reference evidence="1 2" key="1">
    <citation type="submission" date="2018-09" db="EMBL/GenBank/DDBJ databases">
        <title>Altererythrobacter sp.Ery1 and Ery12, the genome sequencing of novel strains in genus Alterythrobacter.</title>
        <authorList>
            <person name="Cheng H."/>
            <person name="Wu Y.-H."/>
            <person name="Fang C."/>
            <person name="Xu X.-W."/>
        </authorList>
    </citation>
    <scope>NUCLEOTIDE SEQUENCE [LARGE SCALE GENOMIC DNA]</scope>
    <source>
        <strain evidence="1 2">Ery12</strain>
    </source>
</reference>
<dbReference type="SUPFAM" id="SSF53756">
    <property type="entry name" value="UDP-Glycosyltransferase/glycogen phosphorylase"/>
    <property type="match status" value="1"/>
</dbReference>
<gene>
    <name evidence="1" type="ORF">D6858_01645</name>
</gene>
<protein>
    <submittedName>
        <fullName evidence="1">Glycosyltransferase</fullName>
    </submittedName>
</protein>
<name>A0A419R5C9_9SPHN</name>
<keyword evidence="1" id="KW-0808">Transferase</keyword>
<comment type="caution">
    <text evidence="1">The sequence shown here is derived from an EMBL/GenBank/DDBJ whole genome shotgun (WGS) entry which is preliminary data.</text>
</comment>
<evidence type="ECO:0000313" key="2">
    <source>
        <dbReference type="Proteomes" id="UP000284322"/>
    </source>
</evidence>